<feature type="domain" description="UDP-N-acetylglucosamine 2-epimerase" evidence="5">
    <location>
        <begin position="15"/>
        <end position="358"/>
    </location>
</feature>
<gene>
    <name evidence="6" type="ORF">ENS64_09855</name>
</gene>
<keyword evidence="1 4" id="KW-0413">Isomerase</keyword>
<evidence type="ECO:0000256" key="1">
    <source>
        <dbReference type="ARBA" id="ARBA00023235"/>
    </source>
</evidence>
<comment type="caution">
    <text evidence="6">The sequence shown here is derived from an EMBL/GenBank/DDBJ whole genome shotgun (WGS) entry which is preliminary data.</text>
</comment>
<dbReference type="Pfam" id="PF02350">
    <property type="entry name" value="Epimerase_2"/>
    <property type="match status" value="1"/>
</dbReference>
<dbReference type="AlphaFoldDB" id="A0A7C4QVP3"/>
<proteinExistence type="inferred from homology"/>
<evidence type="ECO:0000313" key="6">
    <source>
        <dbReference type="EMBL" id="HGT39550.1"/>
    </source>
</evidence>
<evidence type="ECO:0000256" key="4">
    <source>
        <dbReference type="RuleBase" id="RU003513"/>
    </source>
</evidence>
<dbReference type="SUPFAM" id="SSF53756">
    <property type="entry name" value="UDP-Glycosyltransferase/glycogen phosphorylase"/>
    <property type="match status" value="1"/>
</dbReference>
<evidence type="ECO:0000256" key="2">
    <source>
        <dbReference type="ARBA" id="ARBA00038209"/>
    </source>
</evidence>
<dbReference type="InterPro" id="IPR003331">
    <property type="entry name" value="UDP_GlcNAc_Epimerase_2_dom"/>
</dbReference>
<evidence type="ECO:0000256" key="3">
    <source>
        <dbReference type="ARBA" id="ARBA00038858"/>
    </source>
</evidence>
<organism evidence="6">
    <name type="scientific">Schlesneria paludicola</name>
    <dbReference type="NCBI Taxonomy" id="360056"/>
    <lineage>
        <taxon>Bacteria</taxon>
        <taxon>Pseudomonadati</taxon>
        <taxon>Planctomycetota</taxon>
        <taxon>Planctomycetia</taxon>
        <taxon>Planctomycetales</taxon>
        <taxon>Planctomycetaceae</taxon>
        <taxon>Schlesneria</taxon>
    </lineage>
</organism>
<comment type="similarity">
    <text evidence="2 4">Belongs to the UDP-N-acetylglucosamine 2-epimerase family.</text>
</comment>
<dbReference type="EMBL" id="DSVQ01000012">
    <property type="protein sequence ID" value="HGT39550.1"/>
    <property type="molecule type" value="Genomic_DNA"/>
</dbReference>
<protein>
    <recommendedName>
        <fullName evidence="3">UDP-N-acetylglucosamine 2-epimerase (non-hydrolyzing)</fullName>
        <ecNumber evidence="3">5.1.3.14</ecNumber>
    </recommendedName>
</protein>
<dbReference type="GO" id="GO:0008761">
    <property type="term" value="F:UDP-N-acetylglucosamine 2-epimerase activity"/>
    <property type="evidence" value="ECO:0007669"/>
    <property type="project" value="UniProtKB-EC"/>
</dbReference>
<dbReference type="CDD" id="cd03786">
    <property type="entry name" value="GTB_UDP-GlcNAc_2-Epimerase"/>
    <property type="match status" value="1"/>
</dbReference>
<dbReference type="Gene3D" id="3.40.50.2000">
    <property type="entry name" value="Glycogen Phosphorylase B"/>
    <property type="match status" value="2"/>
</dbReference>
<evidence type="ECO:0000259" key="5">
    <source>
        <dbReference type="Pfam" id="PF02350"/>
    </source>
</evidence>
<dbReference type="PANTHER" id="PTHR43174">
    <property type="entry name" value="UDP-N-ACETYLGLUCOSAMINE 2-EPIMERASE"/>
    <property type="match status" value="1"/>
</dbReference>
<dbReference type="InterPro" id="IPR029767">
    <property type="entry name" value="WecB-like"/>
</dbReference>
<dbReference type="NCBIfam" id="TIGR00236">
    <property type="entry name" value="wecB"/>
    <property type="match status" value="1"/>
</dbReference>
<reference evidence="6" key="1">
    <citation type="journal article" date="2020" name="mSystems">
        <title>Genome- and Community-Level Interaction Insights into Carbon Utilization and Element Cycling Functions of Hydrothermarchaeota in Hydrothermal Sediment.</title>
        <authorList>
            <person name="Zhou Z."/>
            <person name="Liu Y."/>
            <person name="Xu W."/>
            <person name="Pan J."/>
            <person name="Luo Z.H."/>
            <person name="Li M."/>
        </authorList>
    </citation>
    <scope>NUCLEOTIDE SEQUENCE [LARGE SCALE GENOMIC DNA]</scope>
    <source>
        <strain evidence="6">SpSt-508</strain>
    </source>
</reference>
<dbReference type="EC" id="5.1.3.14" evidence="3"/>
<dbReference type="PANTHER" id="PTHR43174:SF2">
    <property type="entry name" value="UDP-N-ACETYLGLUCOSAMINE 2-EPIMERASE"/>
    <property type="match status" value="1"/>
</dbReference>
<sequence>MGTRPEAIKLAPLMKACERRRDIEPWVCSTGQHREMLTQVTDYFAIPIAVDLNLMLPNQSLAGLTARCLEGLDRVLSSRPPDCVIAQGDTTTVMAAALAAFYRRIPFVHVEAGLRTGNLQSPWPEELNRRIAGLTTALHCAPTRRAAQNLIQEGVPPHTVHVTGNTVVDALLWAVHRERNRQAYWQDKHACLGNRRMVLITGHRRENFGQGFDNICRAIRTLAHSFPDVEFVYPVHLNPNVREPVHRVLGNVPNVHLLAPAAYPEFVWLMDRATLILTDSGGVQEEAPSLKKPILVMRDTTERPEALEAGAVELVGTDAEAIVAGVSRLLTDPVEYARRQLERNPYGDGLAAERIIDLVVARAWAEPMTVRRAA</sequence>
<name>A0A7C4QVP3_9PLAN</name>
<accession>A0A7C4QVP3</accession>